<dbReference type="InterPro" id="IPR016039">
    <property type="entry name" value="Thiolase-like"/>
</dbReference>
<feature type="domain" description="Thiolase C-terminal" evidence="7">
    <location>
        <begin position="271"/>
        <end position="392"/>
    </location>
</feature>
<comment type="similarity">
    <text evidence="1 5">Belongs to the thiolase-like superfamily. Thiolase family.</text>
</comment>
<keyword evidence="9" id="KW-1185">Reference proteome</keyword>
<dbReference type="PROSITE" id="PS00099">
    <property type="entry name" value="THIOLASE_3"/>
    <property type="match status" value="1"/>
</dbReference>
<feature type="active site" description="Proton acceptor" evidence="4">
    <location>
        <position position="349"/>
    </location>
</feature>
<dbReference type="InterPro" id="IPR020613">
    <property type="entry name" value="Thiolase_CS"/>
</dbReference>
<dbReference type="PROSITE" id="PS00737">
    <property type="entry name" value="THIOLASE_2"/>
    <property type="match status" value="1"/>
</dbReference>
<dbReference type="NCBIfam" id="NF006552">
    <property type="entry name" value="PRK09051.1"/>
    <property type="match status" value="1"/>
</dbReference>
<dbReference type="PROSITE" id="PS00098">
    <property type="entry name" value="THIOLASE_1"/>
    <property type="match status" value="1"/>
</dbReference>
<dbReference type="PANTHER" id="PTHR18919">
    <property type="entry name" value="ACETYL-COA C-ACYLTRANSFERASE"/>
    <property type="match status" value="1"/>
</dbReference>
<dbReference type="GO" id="GO:0044281">
    <property type="term" value="P:small molecule metabolic process"/>
    <property type="evidence" value="ECO:0007669"/>
    <property type="project" value="UniProtKB-ARBA"/>
</dbReference>
<evidence type="ECO:0000256" key="3">
    <source>
        <dbReference type="ARBA" id="ARBA00023315"/>
    </source>
</evidence>
<dbReference type="NCBIfam" id="TIGR01930">
    <property type="entry name" value="AcCoA-C-Actrans"/>
    <property type="match status" value="1"/>
</dbReference>
<evidence type="ECO:0000256" key="2">
    <source>
        <dbReference type="ARBA" id="ARBA00022679"/>
    </source>
</evidence>
<feature type="active site" description="Acyl-thioester intermediate" evidence="4">
    <location>
        <position position="90"/>
    </location>
</feature>
<feature type="active site" description="Proton acceptor" evidence="4">
    <location>
        <position position="379"/>
    </location>
</feature>
<dbReference type="FunFam" id="3.40.47.10:FF:000010">
    <property type="entry name" value="Acetyl-CoA acetyltransferase (Thiolase)"/>
    <property type="match status" value="1"/>
</dbReference>
<evidence type="ECO:0000313" key="9">
    <source>
        <dbReference type="Proteomes" id="UP000573499"/>
    </source>
</evidence>
<dbReference type="InterPro" id="IPR020616">
    <property type="entry name" value="Thiolase_N"/>
</dbReference>
<dbReference type="InterPro" id="IPR020610">
    <property type="entry name" value="Thiolase_AS"/>
</dbReference>
<feature type="domain" description="Thiolase N-terminal" evidence="6">
    <location>
        <begin position="5"/>
        <end position="261"/>
    </location>
</feature>
<evidence type="ECO:0000313" key="8">
    <source>
        <dbReference type="EMBL" id="MBA5687768.1"/>
    </source>
</evidence>
<comment type="caution">
    <text evidence="8">The sequence shown here is derived from an EMBL/GenBank/DDBJ whole genome shotgun (WGS) entry which is preliminary data.</text>
</comment>
<evidence type="ECO:0000259" key="6">
    <source>
        <dbReference type="Pfam" id="PF00108"/>
    </source>
</evidence>
<gene>
    <name evidence="8" type="ORF">H3H39_11995</name>
</gene>
<protein>
    <submittedName>
        <fullName evidence="8">Acetyl-CoA C-acyltransferase family protein</fullName>
    </submittedName>
</protein>
<dbReference type="InterPro" id="IPR020615">
    <property type="entry name" value="Thiolase_acyl_enz_int_AS"/>
</dbReference>
<sequence length="393" mass="40725">MTKEVVVLSAARSPIGAFGGSLSEMEPAELAGIVMKETIARSGVDASAIGNAVVGTCIPTDGRYGYVSRVASVQAGMPMDSIAMQVSRLCSSGLQAIVTAAQGVMLGDFEYGIGGGVEVMSRGGYMLPALRSGARMGDTKAIDMMTSILTDPFGVGHMGITAENLAAKYGITREQQDAFSLESQRRAALAQAEGRFQSQIVPIVRQTRKGEVVFDADEHLKPNTTLESLAKMKPAFKKDGTVTAGNASGINDGAAFMVLADAALAAQRGQTPIARIVSYAVAGVPNDVMGEGPIPASRKALAKAGLKMDQMDVIESNEAFAAQALAVTKVLELDPAKTNPNGGAIALGHPVGCSGAFIATKAIYELQRTNGRYALVTMCIGGGQGIAVVFERC</sequence>
<dbReference type="AlphaFoldDB" id="A0A7W2IKN6"/>
<dbReference type="PANTHER" id="PTHR18919:SF107">
    <property type="entry name" value="ACETYL-COA ACETYLTRANSFERASE, CYTOSOLIC"/>
    <property type="match status" value="1"/>
</dbReference>
<accession>A0A7W2IKN6</accession>
<dbReference type="GO" id="GO:0003988">
    <property type="term" value="F:acetyl-CoA C-acyltransferase activity"/>
    <property type="evidence" value="ECO:0007669"/>
    <property type="project" value="UniProtKB-ARBA"/>
</dbReference>
<dbReference type="EMBL" id="JACEZU010000005">
    <property type="protein sequence ID" value="MBA5687768.1"/>
    <property type="molecule type" value="Genomic_DNA"/>
</dbReference>
<dbReference type="InterPro" id="IPR020617">
    <property type="entry name" value="Thiolase_C"/>
</dbReference>
<dbReference type="Pfam" id="PF00108">
    <property type="entry name" value="Thiolase_N"/>
    <property type="match status" value="1"/>
</dbReference>
<evidence type="ECO:0000256" key="4">
    <source>
        <dbReference type="PIRSR" id="PIRSR000429-1"/>
    </source>
</evidence>
<dbReference type="InterPro" id="IPR002155">
    <property type="entry name" value="Thiolase"/>
</dbReference>
<dbReference type="Proteomes" id="UP000573499">
    <property type="component" value="Unassembled WGS sequence"/>
</dbReference>
<keyword evidence="3 5" id="KW-0012">Acyltransferase</keyword>
<evidence type="ECO:0000259" key="7">
    <source>
        <dbReference type="Pfam" id="PF02803"/>
    </source>
</evidence>
<dbReference type="Pfam" id="PF02803">
    <property type="entry name" value="Thiolase_C"/>
    <property type="match status" value="1"/>
</dbReference>
<proteinExistence type="inferred from homology"/>
<dbReference type="Gene3D" id="3.40.47.10">
    <property type="match status" value="2"/>
</dbReference>
<dbReference type="PIRSF" id="PIRSF000429">
    <property type="entry name" value="Ac-CoA_Ac_transf"/>
    <property type="match status" value="1"/>
</dbReference>
<dbReference type="CDD" id="cd00751">
    <property type="entry name" value="thiolase"/>
    <property type="match status" value="1"/>
</dbReference>
<organism evidence="8 9">
    <name type="scientific">Rugamonas apoptosis</name>
    <dbReference type="NCBI Taxonomy" id="2758570"/>
    <lineage>
        <taxon>Bacteria</taxon>
        <taxon>Pseudomonadati</taxon>
        <taxon>Pseudomonadota</taxon>
        <taxon>Betaproteobacteria</taxon>
        <taxon>Burkholderiales</taxon>
        <taxon>Oxalobacteraceae</taxon>
        <taxon>Telluria group</taxon>
        <taxon>Rugamonas</taxon>
    </lineage>
</organism>
<dbReference type="SUPFAM" id="SSF53901">
    <property type="entry name" value="Thiolase-like"/>
    <property type="match status" value="2"/>
</dbReference>
<reference evidence="8 9" key="1">
    <citation type="submission" date="2020-07" db="EMBL/GenBank/DDBJ databases">
        <title>Novel species isolated from subtropical streams in China.</title>
        <authorList>
            <person name="Lu H."/>
        </authorList>
    </citation>
    <scope>NUCLEOTIDE SEQUENCE [LARGE SCALE GENOMIC DNA]</scope>
    <source>
        <strain evidence="8 9">LX47W</strain>
    </source>
</reference>
<dbReference type="RefSeq" id="WP_182153610.1">
    <property type="nucleotide sequence ID" value="NZ_JACEZU010000005.1"/>
</dbReference>
<evidence type="ECO:0000256" key="1">
    <source>
        <dbReference type="ARBA" id="ARBA00010982"/>
    </source>
</evidence>
<keyword evidence="2 5" id="KW-0808">Transferase</keyword>
<evidence type="ECO:0000256" key="5">
    <source>
        <dbReference type="RuleBase" id="RU003557"/>
    </source>
</evidence>
<name>A0A7W2IKN6_9BURK</name>